<keyword evidence="1" id="KW-0175">Coiled coil</keyword>
<reference evidence="3" key="1">
    <citation type="journal article" date="2019" name="Int. J. Syst. Evol. Microbiol.">
        <title>The Global Catalogue of Microorganisms (GCM) 10K type strain sequencing project: providing services to taxonomists for standard genome sequencing and annotation.</title>
        <authorList>
            <consortium name="The Broad Institute Genomics Platform"/>
            <consortium name="The Broad Institute Genome Sequencing Center for Infectious Disease"/>
            <person name="Wu L."/>
            <person name="Ma J."/>
        </authorList>
    </citation>
    <scope>NUCLEOTIDE SEQUENCE [LARGE SCALE GENOMIC DNA]</scope>
    <source>
        <strain evidence="3">JCM 6485</strain>
    </source>
</reference>
<feature type="coiled-coil region" evidence="1">
    <location>
        <begin position="248"/>
        <end position="282"/>
    </location>
</feature>
<evidence type="ECO:0000313" key="3">
    <source>
        <dbReference type="Proteomes" id="UP001501764"/>
    </source>
</evidence>
<evidence type="ECO:0000313" key="2">
    <source>
        <dbReference type="EMBL" id="GAA0860051.1"/>
    </source>
</evidence>
<proteinExistence type="predicted"/>
<protein>
    <submittedName>
        <fullName evidence="2">Uncharacterized protein</fullName>
    </submittedName>
</protein>
<evidence type="ECO:0000256" key="1">
    <source>
        <dbReference type="SAM" id="Coils"/>
    </source>
</evidence>
<dbReference type="RefSeq" id="WP_346026087.1">
    <property type="nucleotide sequence ID" value="NZ_BAAACO010000002.1"/>
</dbReference>
<accession>A0ABP3X5K8</accession>
<gene>
    <name evidence="2" type="ORF">GCM10008916_24650</name>
</gene>
<dbReference type="EMBL" id="BAAACO010000002">
    <property type="protein sequence ID" value="GAA0860051.1"/>
    <property type="molecule type" value="Genomic_DNA"/>
</dbReference>
<organism evidence="2 3">
    <name type="scientific">Clostridium nitritogenes</name>
    <dbReference type="NCBI Taxonomy" id="83340"/>
    <lineage>
        <taxon>Bacteria</taxon>
        <taxon>Bacillati</taxon>
        <taxon>Bacillota</taxon>
        <taxon>Clostridia</taxon>
        <taxon>Eubacteriales</taxon>
        <taxon>Clostridiaceae</taxon>
        <taxon>Clostridium</taxon>
    </lineage>
</organism>
<sequence>MSNQAFQNIYNYLLTERLNEISNLNINYVKIFIKNNEQIILDKFPLENQDWKNFKKELSQFLKASITINYCYKENPNLYSKLLSCKNKDEVQKVLAGNLPIDFSTSHNIRKQIIKIIKFIKNNPTNGLTVVKNHKKADSTQIYKPRLTLDMLIEILNKNNINKDLNDLSDEEINSKLLSLLENQYVIPSNVIDEYILKHITRPNPTATSNTEIDKFTIINKDYDEKIIQLTLERDSAIKSTEETQGKYKLLLDNYSTLENDLKNAKAELEHLKSKEKNMLKNLLFINPLDTASAFSPNDRILDVKVKVSLVDKAFNFFYKKNVFDAQKMRNYNMSYNDLAVNLSLLIISNLDFE</sequence>
<comment type="caution">
    <text evidence="2">The sequence shown here is derived from an EMBL/GenBank/DDBJ whole genome shotgun (WGS) entry which is preliminary data.</text>
</comment>
<dbReference type="Proteomes" id="UP001501764">
    <property type="component" value="Unassembled WGS sequence"/>
</dbReference>
<keyword evidence="3" id="KW-1185">Reference proteome</keyword>
<name>A0ABP3X5K8_9CLOT</name>